<dbReference type="InterPro" id="IPR011009">
    <property type="entry name" value="Kinase-like_dom_sf"/>
</dbReference>
<protein>
    <recommendedName>
        <fullName evidence="1">non-specific serine/threonine protein kinase</fullName>
        <ecNumber evidence="1">2.7.11.1</ecNumber>
    </recommendedName>
</protein>
<sequence>MMLAAHQSILANIRPTFRTTSNLFRANKSWTSNSRSQDISLSLFPTVSSTILAGTTPSNRRHVSSSADFPAEVLPPDLMMRVEPTPRYKPEHGGLRFTKQGDELNDGRYEIIRKLGFGDSSTVWLAEDRLQKESPCVAIKIIQDSHSRAFGLNEIQRLYTLDVYQRKSDHPGRLHVPKTLNFFQEHSTNGEHTCIVSELMELDLMLLDRVMFASTPTPEFALKPIMRDVLLALDFCHNVCGIVHCDIKIENVVLRTKNPIRPSQCSGSSEAFKIEHDDGVDKFTVEPTLPYFVKPDNPNNRKWWNSSKFVLNDFGFSVPLDPEYSEDGLGDRSMRGARIGLGPAVCYRAPEVLLDCDWGTPADIWSAGCMLFTALAGRPIYPSKAPAFVIPALQWRHCGDFPMDLVRDNDVAALIFDTRTGRLKEDLVSGFAFGAPSGDVDPGIQYATHVPLDKYFEHITGGRKFSDNLKDFIARMLDLDPQTRATAKQLLSHRWLIGST</sequence>
<evidence type="ECO:0000256" key="8">
    <source>
        <dbReference type="ARBA" id="ARBA00048679"/>
    </source>
</evidence>
<dbReference type="InterPro" id="IPR000719">
    <property type="entry name" value="Prot_kinase_dom"/>
</dbReference>
<dbReference type="Proteomes" id="UP000297245">
    <property type="component" value="Unassembled WGS sequence"/>
</dbReference>
<evidence type="ECO:0000256" key="9">
    <source>
        <dbReference type="PROSITE-ProRule" id="PRU10141"/>
    </source>
</evidence>
<proteinExistence type="inferred from homology"/>
<evidence type="ECO:0000256" key="4">
    <source>
        <dbReference type="ARBA" id="ARBA00022741"/>
    </source>
</evidence>
<evidence type="ECO:0000256" key="2">
    <source>
        <dbReference type="ARBA" id="ARBA00022527"/>
    </source>
</evidence>
<comment type="similarity">
    <text evidence="10">Belongs to the protein kinase superfamily.</text>
</comment>
<feature type="domain" description="Protein kinase" evidence="11">
    <location>
        <begin position="109"/>
        <end position="496"/>
    </location>
</feature>
<dbReference type="GO" id="GO:0050684">
    <property type="term" value="P:regulation of mRNA processing"/>
    <property type="evidence" value="ECO:0007669"/>
    <property type="project" value="TreeGrafter"/>
</dbReference>
<evidence type="ECO:0000259" key="11">
    <source>
        <dbReference type="PROSITE" id="PS50011"/>
    </source>
</evidence>
<evidence type="ECO:0000313" key="12">
    <source>
        <dbReference type="EMBL" id="THU88806.1"/>
    </source>
</evidence>
<evidence type="ECO:0000256" key="5">
    <source>
        <dbReference type="ARBA" id="ARBA00022777"/>
    </source>
</evidence>
<dbReference type="EC" id="2.7.11.1" evidence="1"/>
<dbReference type="GO" id="GO:0000245">
    <property type="term" value="P:spliceosomal complex assembly"/>
    <property type="evidence" value="ECO:0007669"/>
    <property type="project" value="TreeGrafter"/>
</dbReference>
<reference evidence="12 13" key="1">
    <citation type="journal article" date="2019" name="Nat. Ecol. Evol.">
        <title>Megaphylogeny resolves global patterns of mushroom evolution.</title>
        <authorList>
            <person name="Varga T."/>
            <person name="Krizsan K."/>
            <person name="Foldi C."/>
            <person name="Dima B."/>
            <person name="Sanchez-Garcia M."/>
            <person name="Sanchez-Ramirez S."/>
            <person name="Szollosi G.J."/>
            <person name="Szarkandi J.G."/>
            <person name="Papp V."/>
            <person name="Albert L."/>
            <person name="Andreopoulos W."/>
            <person name="Angelini C."/>
            <person name="Antonin V."/>
            <person name="Barry K.W."/>
            <person name="Bougher N.L."/>
            <person name="Buchanan P."/>
            <person name="Buyck B."/>
            <person name="Bense V."/>
            <person name="Catcheside P."/>
            <person name="Chovatia M."/>
            <person name="Cooper J."/>
            <person name="Damon W."/>
            <person name="Desjardin D."/>
            <person name="Finy P."/>
            <person name="Geml J."/>
            <person name="Haridas S."/>
            <person name="Hughes K."/>
            <person name="Justo A."/>
            <person name="Karasinski D."/>
            <person name="Kautmanova I."/>
            <person name="Kiss B."/>
            <person name="Kocsube S."/>
            <person name="Kotiranta H."/>
            <person name="LaButti K.M."/>
            <person name="Lechner B.E."/>
            <person name="Liimatainen K."/>
            <person name="Lipzen A."/>
            <person name="Lukacs Z."/>
            <person name="Mihaltcheva S."/>
            <person name="Morgado L.N."/>
            <person name="Niskanen T."/>
            <person name="Noordeloos M.E."/>
            <person name="Ohm R.A."/>
            <person name="Ortiz-Santana B."/>
            <person name="Ovrebo C."/>
            <person name="Racz N."/>
            <person name="Riley R."/>
            <person name="Savchenko A."/>
            <person name="Shiryaev A."/>
            <person name="Soop K."/>
            <person name="Spirin V."/>
            <person name="Szebenyi C."/>
            <person name="Tomsovsky M."/>
            <person name="Tulloss R.E."/>
            <person name="Uehling J."/>
            <person name="Grigoriev I.V."/>
            <person name="Vagvolgyi C."/>
            <person name="Papp T."/>
            <person name="Martin F.M."/>
            <person name="Miettinen O."/>
            <person name="Hibbett D.S."/>
            <person name="Nagy L.G."/>
        </authorList>
    </citation>
    <scope>NUCLEOTIDE SEQUENCE [LARGE SCALE GENOMIC DNA]</scope>
    <source>
        <strain evidence="12 13">CBS 962.96</strain>
    </source>
</reference>
<dbReference type="InterPro" id="IPR008271">
    <property type="entry name" value="Ser/Thr_kinase_AS"/>
</dbReference>
<dbReference type="GO" id="GO:0004674">
    <property type="term" value="F:protein serine/threonine kinase activity"/>
    <property type="evidence" value="ECO:0007669"/>
    <property type="project" value="UniProtKB-KW"/>
</dbReference>
<evidence type="ECO:0000256" key="3">
    <source>
        <dbReference type="ARBA" id="ARBA00022679"/>
    </source>
</evidence>
<comment type="catalytic activity">
    <reaction evidence="8">
        <text>L-seryl-[protein] + ATP = O-phospho-L-seryl-[protein] + ADP + H(+)</text>
        <dbReference type="Rhea" id="RHEA:17989"/>
        <dbReference type="Rhea" id="RHEA-COMP:9863"/>
        <dbReference type="Rhea" id="RHEA-COMP:11604"/>
        <dbReference type="ChEBI" id="CHEBI:15378"/>
        <dbReference type="ChEBI" id="CHEBI:29999"/>
        <dbReference type="ChEBI" id="CHEBI:30616"/>
        <dbReference type="ChEBI" id="CHEBI:83421"/>
        <dbReference type="ChEBI" id="CHEBI:456216"/>
        <dbReference type="EC" id="2.7.11.1"/>
    </reaction>
</comment>
<dbReference type="InterPro" id="IPR051334">
    <property type="entry name" value="SRPK"/>
</dbReference>
<evidence type="ECO:0000256" key="6">
    <source>
        <dbReference type="ARBA" id="ARBA00022840"/>
    </source>
</evidence>
<dbReference type="SUPFAM" id="SSF56112">
    <property type="entry name" value="Protein kinase-like (PK-like)"/>
    <property type="match status" value="1"/>
</dbReference>
<keyword evidence="2 10" id="KW-0723">Serine/threonine-protein kinase</keyword>
<dbReference type="Gene3D" id="1.10.510.10">
    <property type="entry name" value="Transferase(Phosphotransferase) domain 1"/>
    <property type="match status" value="1"/>
</dbReference>
<comment type="catalytic activity">
    <reaction evidence="7">
        <text>L-threonyl-[protein] + ATP = O-phospho-L-threonyl-[protein] + ADP + H(+)</text>
        <dbReference type="Rhea" id="RHEA:46608"/>
        <dbReference type="Rhea" id="RHEA-COMP:11060"/>
        <dbReference type="Rhea" id="RHEA-COMP:11605"/>
        <dbReference type="ChEBI" id="CHEBI:15378"/>
        <dbReference type="ChEBI" id="CHEBI:30013"/>
        <dbReference type="ChEBI" id="CHEBI:30616"/>
        <dbReference type="ChEBI" id="CHEBI:61977"/>
        <dbReference type="ChEBI" id="CHEBI:456216"/>
        <dbReference type="EC" id="2.7.11.1"/>
    </reaction>
</comment>
<dbReference type="PROSITE" id="PS00108">
    <property type="entry name" value="PROTEIN_KINASE_ST"/>
    <property type="match status" value="1"/>
</dbReference>
<dbReference type="Gene3D" id="3.30.200.20">
    <property type="entry name" value="Phosphorylase Kinase, domain 1"/>
    <property type="match status" value="1"/>
</dbReference>
<dbReference type="PROSITE" id="PS50011">
    <property type="entry name" value="PROTEIN_KINASE_DOM"/>
    <property type="match status" value="1"/>
</dbReference>
<keyword evidence="13" id="KW-1185">Reference proteome</keyword>
<evidence type="ECO:0000256" key="10">
    <source>
        <dbReference type="RuleBase" id="RU000304"/>
    </source>
</evidence>
<dbReference type="PANTHER" id="PTHR47634:SF9">
    <property type="entry name" value="PROTEIN KINASE DOMAIN-CONTAINING PROTEIN-RELATED"/>
    <property type="match status" value="1"/>
</dbReference>
<dbReference type="InterPro" id="IPR017441">
    <property type="entry name" value="Protein_kinase_ATP_BS"/>
</dbReference>
<dbReference type="OrthoDB" id="5979581at2759"/>
<evidence type="ECO:0000256" key="7">
    <source>
        <dbReference type="ARBA" id="ARBA00047899"/>
    </source>
</evidence>
<dbReference type="PROSITE" id="PS00107">
    <property type="entry name" value="PROTEIN_KINASE_ATP"/>
    <property type="match status" value="1"/>
</dbReference>
<keyword evidence="3" id="KW-0808">Transferase</keyword>
<evidence type="ECO:0000256" key="1">
    <source>
        <dbReference type="ARBA" id="ARBA00012513"/>
    </source>
</evidence>
<dbReference type="Pfam" id="PF00069">
    <property type="entry name" value="Pkinase"/>
    <property type="match status" value="2"/>
</dbReference>
<evidence type="ECO:0000313" key="13">
    <source>
        <dbReference type="Proteomes" id="UP000297245"/>
    </source>
</evidence>
<keyword evidence="5 12" id="KW-0418">Kinase</keyword>
<keyword evidence="6 9" id="KW-0067">ATP-binding</keyword>
<dbReference type="GO" id="GO:0005524">
    <property type="term" value="F:ATP binding"/>
    <property type="evidence" value="ECO:0007669"/>
    <property type="project" value="UniProtKB-UniRule"/>
</dbReference>
<organism evidence="12 13">
    <name type="scientific">Dendrothele bispora (strain CBS 962.96)</name>
    <dbReference type="NCBI Taxonomy" id="1314807"/>
    <lineage>
        <taxon>Eukaryota</taxon>
        <taxon>Fungi</taxon>
        <taxon>Dikarya</taxon>
        <taxon>Basidiomycota</taxon>
        <taxon>Agaricomycotina</taxon>
        <taxon>Agaricomycetes</taxon>
        <taxon>Agaricomycetidae</taxon>
        <taxon>Agaricales</taxon>
        <taxon>Agaricales incertae sedis</taxon>
        <taxon>Dendrothele</taxon>
    </lineage>
</organism>
<gene>
    <name evidence="12" type="ORF">K435DRAFT_969335</name>
</gene>
<dbReference type="EMBL" id="ML179394">
    <property type="protein sequence ID" value="THU88806.1"/>
    <property type="molecule type" value="Genomic_DNA"/>
</dbReference>
<keyword evidence="4 9" id="KW-0547">Nucleotide-binding</keyword>
<dbReference type="GO" id="GO:0005737">
    <property type="term" value="C:cytoplasm"/>
    <property type="evidence" value="ECO:0007669"/>
    <property type="project" value="TreeGrafter"/>
</dbReference>
<dbReference type="SMART" id="SM00220">
    <property type="entry name" value="S_TKc"/>
    <property type="match status" value="1"/>
</dbReference>
<dbReference type="AlphaFoldDB" id="A0A4S8LI36"/>
<name>A0A4S8LI36_DENBC</name>
<accession>A0A4S8LI36</accession>
<dbReference type="GO" id="GO:0005634">
    <property type="term" value="C:nucleus"/>
    <property type="evidence" value="ECO:0007669"/>
    <property type="project" value="TreeGrafter"/>
</dbReference>
<dbReference type="PANTHER" id="PTHR47634">
    <property type="entry name" value="PROTEIN KINASE DOMAIN-CONTAINING PROTEIN-RELATED"/>
    <property type="match status" value="1"/>
</dbReference>
<feature type="binding site" evidence="9">
    <location>
        <position position="140"/>
    </location>
    <ligand>
        <name>ATP</name>
        <dbReference type="ChEBI" id="CHEBI:30616"/>
    </ligand>
</feature>